<accession>A0A074VA98</accession>
<reference evidence="1 2" key="1">
    <citation type="journal article" date="2014" name="BMC Genomics">
        <title>Genome sequencing of four Aureobasidium pullulans varieties: biotechnological potential, stress tolerance, and description of new species.</title>
        <authorList>
            <person name="Gostin Ar C."/>
            <person name="Ohm R.A."/>
            <person name="Kogej T."/>
            <person name="Sonjak S."/>
            <person name="Turk M."/>
            <person name="Zajc J."/>
            <person name="Zalar P."/>
            <person name="Grube M."/>
            <person name="Sun H."/>
            <person name="Han J."/>
            <person name="Sharma A."/>
            <person name="Chiniquy J."/>
            <person name="Ngan C.Y."/>
            <person name="Lipzen A."/>
            <person name="Barry K."/>
            <person name="Grigoriev I.V."/>
            <person name="Gunde-Cimerman N."/>
        </authorList>
    </citation>
    <scope>NUCLEOTIDE SEQUENCE [LARGE SCALE GENOMIC DNA]</scope>
    <source>
        <strain evidence="1 2">CBS 110374</strain>
    </source>
</reference>
<evidence type="ECO:0000313" key="2">
    <source>
        <dbReference type="Proteomes" id="UP000030672"/>
    </source>
</evidence>
<proteinExistence type="predicted"/>
<dbReference type="EMBL" id="KL584892">
    <property type="protein sequence ID" value="KEQ57550.1"/>
    <property type="molecule type" value="Genomic_DNA"/>
</dbReference>
<organism evidence="1 2">
    <name type="scientific">Aureobasidium melanogenum (strain CBS 110374)</name>
    <name type="common">Aureobasidium pullulans var. melanogenum</name>
    <dbReference type="NCBI Taxonomy" id="1043003"/>
    <lineage>
        <taxon>Eukaryota</taxon>
        <taxon>Fungi</taxon>
        <taxon>Dikarya</taxon>
        <taxon>Ascomycota</taxon>
        <taxon>Pezizomycotina</taxon>
        <taxon>Dothideomycetes</taxon>
        <taxon>Dothideomycetidae</taxon>
        <taxon>Dothideales</taxon>
        <taxon>Saccotheciaceae</taxon>
        <taxon>Aureobasidium</taxon>
    </lineage>
</organism>
<gene>
    <name evidence="1" type="ORF">M437DRAFT_61276</name>
</gene>
<dbReference type="HOGENOM" id="CLU_725587_0_0_1"/>
<evidence type="ECO:0000313" key="1">
    <source>
        <dbReference type="EMBL" id="KEQ57550.1"/>
    </source>
</evidence>
<keyword evidence="2" id="KW-1185">Reference proteome</keyword>
<dbReference type="AlphaFoldDB" id="A0A074VA98"/>
<dbReference type="Proteomes" id="UP000030672">
    <property type="component" value="Unassembled WGS sequence"/>
</dbReference>
<sequence length="359" mass="41258">MGDTTTAIVWGMPVNPADFLCKLDAFRKALPTINSLRLCNRFGKGENTGITKLPRELIGFIEDELLELHREHEENRLYGWSKTYCCFEGSCRPSDHLDGGDLDMYEDVIESAEIDLLKAHPEWSTADGLDFPADYQDLLDEEVANRLDEYADEYMWEFCFQTKMEWEAKTRKHMTNNGNDDILRKQFGLEAFIMHENLDDSTITYLKDNVERFSHNKACPERAMICYLILPTQSAQWKLRLDPICRENGDYVGESASSMLVDRDSLDLTEEHRKRFAQAMLRLALKPSVHPSQLYKTLSATSSMADSLLRQVPLPAGNANASAEERKRRDAITTKRIEALDKSQWPKLMFLVNTNCCEF</sequence>
<dbReference type="RefSeq" id="XP_040874574.1">
    <property type="nucleotide sequence ID" value="XM_041023903.1"/>
</dbReference>
<name>A0A074VA98_AURM1</name>
<dbReference type="GeneID" id="63917276"/>
<protein>
    <submittedName>
        <fullName evidence="1">Uncharacterized protein</fullName>
    </submittedName>
</protein>